<keyword evidence="3" id="KW-0804">Transcription</keyword>
<dbReference type="OrthoDB" id="9799812at2"/>
<feature type="domain" description="HTH gntR-type" evidence="4">
    <location>
        <begin position="32"/>
        <end position="99"/>
    </location>
</feature>
<evidence type="ECO:0000313" key="6">
    <source>
        <dbReference type="Proteomes" id="UP000217771"/>
    </source>
</evidence>
<organism evidence="5 6">
    <name type="scientific">Halomonas salipaludis</name>
    <dbReference type="NCBI Taxonomy" id="2032625"/>
    <lineage>
        <taxon>Bacteria</taxon>
        <taxon>Pseudomonadati</taxon>
        <taxon>Pseudomonadota</taxon>
        <taxon>Gammaproteobacteria</taxon>
        <taxon>Oceanospirillales</taxon>
        <taxon>Halomonadaceae</taxon>
        <taxon>Halomonas</taxon>
    </lineage>
</organism>
<dbReference type="PRINTS" id="PR00035">
    <property type="entry name" value="HTHGNTR"/>
</dbReference>
<dbReference type="InterPro" id="IPR036388">
    <property type="entry name" value="WH-like_DNA-bd_sf"/>
</dbReference>
<dbReference type="Pfam" id="PF00392">
    <property type="entry name" value="GntR"/>
    <property type="match status" value="1"/>
</dbReference>
<sequence>MLIRNIVMQKTSTDTPVCTISAHGESLEQEGATLGESLRWWLEKEISLGDLQPGARLDEKDIAKRFNVSRTPVREAFRLLAATGLVELRGRQGAIVREIGVSQLLEMFQVMAELEGLCARLAARRITAAQRASLAEIHQRLVEESKTQDLASFYRINLEFHEAIYEASHNVFLAEQTRMLRNRVGAYRRQVTDLPERINSTLEEHERVMNAIFVHDAEAAHNAMRGHLTLLGDDLIDFIAQFGRS</sequence>
<keyword evidence="2" id="KW-0238">DNA-binding</keyword>
<dbReference type="SUPFAM" id="SSF48008">
    <property type="entry name" value="GntR ligand-binding domain-like"/>
    <property type="match status" value="1"/>
</dbReference>
<accession>A0A2A2EUM2</accession>
<dbReference type="InterPro" id="IPR008920">
    <property type="entry name" value="TF_FadR/GntR_C"/>
</dbReference>
<dbReference type="InterPro" id="IPR000524">
    <property type="entry name" value="Tscrpt_reg_HTH_GntR"/>
</dbReference>
<evidence type="ECO:0000256" key="3">
    <source>
        <dbReference type="ARBA" id="ARBA00023163"/>
    </source>
</evidence>
<dbReference type="GO" id="GO:0003677">
    <property type="term" value="F:DNA binding"/>
    <property type="evidence" value="ECO:0007669"/>
    <property type="project" value="UniProtKB-KW"/>
</dbReference>
<dbReference type="AlphaFoldDB" id="A0A2A2EUM2"/>
<proteinExistence type="predicted"/>
<dbReference type="EMBL" id="NSKB01000005">
    <property type="protein sequence ID" value="PAU76062.1"/>
    <property type="molecule type" value="Genomic_DNA"/>
</dbReference>
<gene>
    <name evidence="5" type="ORF">CK498_14235</name>
</gene>
<evidence type="ECO:0000256" key="1">
    <source>
        <dbReference type="ARBA" id="ARBA00023015"/>
    </source>
</evidence>
<dbReference type="Gene3D" id="1.10.10.10">
    <property type="entry name" value="Winged helix-like DNA-binding domain superfamily/Winged helix DNA-binding domain"/>
    <property type="match status" value="1"/>
</dbReference>
<keyword evidence="1" id="KW-0805">Transcription regulation</keyword>
<dbReference type="CDD" id="cd07377">
    <property type="entry name" value="WHTH_GntR"/>
    <property type="match status" value="1"/>
</dbReference>
<dbReference type="PROSITE" id="PS50949">
    <property type="entry name" value="HTH_GNTR"/>
    <property type="match status" value="1"/>
</dbReference>
<dbReference type="InterPro" id="IPR011711">
    <property type="entry name" value="GntR_C"/>
</dbReference>
<dbReference type="Gene3D" id="1.20.120.530">
    <property type="entry name" value="GntR ligand-binding domain-like"/>
    <property type="match status" value="1"/>
</dbReference>
<name>A0A2A2EUM2_9GAMM</name>
<evidence type="ECO:0000256" key="2">
    <source>
        <dbReference type="ARBA" id="ARBA00023125"/>
    </source>
</evidence>
<evidence type="ECO:0000259" key="4">
    <source>
        <dbReference type="PROSITE" id="PS50949"/>
    </source>
</evidence>
<protein>
    <submittedName>
        <fullName evidence="5">Transcriptional regulator</fullName>
    </submittedName>
</protein>
<dbReference type="PANTHER" id="PTHR43537:SF49">
    <property type="entry name" value="TRANSCRIPTIONAL REGULATORY PROTEIN"/>
    <property type="match status" value="1"/>
</dbReference>
<evidence type="ECO:0000313" key="5">
    <source>
        <dbReference type="EMBL" id="PAU76062.1"/>
    </source>
</evidence>
<dbReference type="Pfam" id="PF07729">
    <property type="entry name" value="FCD"/>
    <property type="match status" value="1"/>
</dbReference>
<dbReference type="SUPFAM" id="SSF46785">
    <property type="entry name" value="Winged helix' DNA-binding domain"/>
    <property type="match status" value="1"/>
</dbReference>
<keyword evidence="6" id="KW-1185">Reference proteome</keyword>
<dbReference type="SMART" id="SM00895">
    <property type="entry name" value="FCD"/>
    <property type="match status" value="1"/>
</dbReference>
<dbReference type="InterPro" id="IPR036390">
    <property type="entry name" value="WH_DNA-bd_sf"/>
</dbReference>
<dbReference type="PANTHER" id="PTHR43537">
    <property type="entry name" value="TRANSCRIPTIONAL REGULATOR, GNTR FAMILY"/>
    <property type="match status" value="1"/>
</dbReference>
<dbReference type="SMART" id="SM00345">
    <property type="entry name" value="HTH_GNTR"/>
    <property type="match status" value="1"/>
</dbReference>
<comment type="caution">
    <text evidence="5">The sequence shown here is derived from an EMBL/GenBank/DDBJ whole genome shotgun (WGS) entry which is preliminary data.</text>
</comment>
<dbReference type="GO" id="GO:0003700">
    <property type="term" value="F:DNA-binding transcription factor activity"/>
    <property type="evidence" value="ECO:0007669"/>
    <property type="project" value="InterPro"/>
</dbReference>
<reference evidence="5 6" key="1">
    <citation type="submission" date="2017-08" db="EMBL/GenBank/DDBJ databases">
        <title>Halomonas alkalisoli sp. nov., isolated from saline alkaline soil.</title>
        <authorList>
            <person name="Wang D."/>
            <person name="Zhang G."/>
        </authorList>
    </citation>
    <scope>NUCLEOTIDE SEQUENCE [LARGE SCALE GENOMIC DNA]</scope>
    <source>
        <strain evidence="5 6">WRN001</strain>
    </source>
</reference>
<dbReference type="Proteomes" id="UP000217771">
    <property type="component" value="Unassembled WGS sequence"/>
</dbReference>